<dbReference type="CDD" id="cd21546">
    <property type="entry name" value="SPOC_FPA-like"/>
    <property type="match status" value="1"/>
</dbReference>
<feature type="compositionally biased region" description="Low complexity" evidence="5">
    <location>
        <begin position="1149"/>
        <end position="1192"/>
    </location>
</feature>
<dbReference type="GO" id="GO:0005634">
    <property type="term" value="C:nucleus"/>
    <property type="evidence" value="ECO:0007669"/>
    <property type="project" value="UniProtKB-SubCell"/>
</dbReference>
<evidence type="ECO:0000256" key="5">
    <source>
        <dbReference type="SAM" id="MobiDB-lite"/>
    </source>
</evidence>
<evidence type="ECO:0000256" key="1">
    <source>
        <dbReference type="ARBA" id="ARBA00004123"/>
    </source>
</evidence>
<dbReference type="Pfam" id="PF00076">
    <property type="entry name" value="RRM_1"/>
    <property type="match status" value="3"/>
</dbReference>
<keyword evidence="2 4" id="KW-0694">RNA-binding</keyword>
<feature type="domain" description="RRM" evidence="6">
    <location>
        <begin position="296"/>
        <end position="370"/>
    </location>
</feature>
<dbReference type="Pfam" id="PF07744">
    <property type="entry name" value="SPOC"/>
    <property type="match status" value="1"/>
</dbReference>
<dbReference type="FunFam" id="3.30.70.330:FF:000415">
    <property type="entry name" value="Flowering time control protein FPA"/>
    <property type="match status" value="1"/>
</dbReference>
<dbReference type="RefSeq" id="XP_073393296.1">
    <property type="nucleotide sequence ID" value="XM_073537195.1"/>
</dbReference>
<feature type="compositionally biased region" description="Low complexity" evidence="5">
    <location>
        <begin position="984"/>
        <end position="1008"/>
    </location>
</feature>
<dbReference type="Gramene" id="Pp3c11_21890V3.2">
    <property type="protein sequence ID" value="Pp3c11_21890V3.2"/>
    <property type="gene ID" value="Pp3c11_21890"/>
</dbReference>
<evidence type="ECO:0000256" key="3">
    <source>
        <dbReference type="ARBA" id="ARBA00023242"/>
    </source>
</evidence>
<dbReference type="SUPFAM" id="SSF54928">
    <property type="entry name" value="RNA-binding domain, RBD"/>
    <property type="match status" value="2"/>
</dbReference>
<dbReference type="GeneID" id="112288573"/>
<dbReference type="EMBL" id="ABEU02000011">
    <property type="status" value="NOT_ANNOTATED_CDS"/>
    <property type="molecule type" value="Genomic_DNA"/>
</dbReference>
<dbReference type="FunCoup" id="A0A7I4F0G8">
    <property type="interactions" value="2158"/>
</dbReference>
<feature type="compositionally biased region" description="Polar residues" evidence="5">
    <location>
        <begin position="265"/>
        <end position="274"/>
    </location>
</feature>
<feature type="compositionally biased region" description="Polar residues" evidence="5">
    <location>
        <begin position="1009"/>
        <end position="1021"/>
    </location>
</feature>
<dbReference type="KEGG" id="ppp:112288573"/>
<dbReference type="InterPro" id="IPR000504">
    <property type="entry name" value="RRM_dom"/>
</dbReference>
<reference evidence="7 8" key="2">
    <citation type="journal article" date="2018" name="Plant J.">
        <title>The Physcomitrella patens chromosome-scale assembly reveals moss genome structure and evolution.</title>
        <authorList>
            <person name="Lang D."/>
            <person name="Ullrich K.K."/>
            <person name="Murat F."/>
            <person name="Fuchs J."/>
            <person name="Jenkins J."/>
            <person name="Haas F.B."/>
            <person name="Piednoel M."/>
            <person name="Gundlach H."/>
            <person name="Van Bel M."/>
            <person name="Meyberg R."/>
            <person name="Vives C."/>
            <person name="Morata J."/>
            <person name="Symeonidi A."/>
            <person name="Hiss M."/>
            <person name="Muchero W."/>
            <person name="Kamisugi Y."/>
            <person name="Saleh O."/>
            <person name="Blanc G."/>
            <person name="Decker E.L."/>
            <person name="van Gessel N."/>
            <person name="Grimwood J."/>
            <person name="Hayes R.D."/>
            <person name="Graham S.W."/>
            <person name="Gunter L.E."/>
            <person name="McDaniel S.F."/>
            <person name="Hoernstein S.N.W."/>
            <person name="Larsson A."/>
            <person name="Li F.W."/>
            <person name="Perroud P.F."/>
            <person name="Phillips J."/>
            <person name="Ranjan P."/>
            <person name="Rokshar D.S."/>
            <person name="Rothfels C.J."/>
            <person name="Schneider L."/>
            <person name="Shu S."/>
            <person name="Stevenson D.W."/>
            <person name="Thummler F."/>
            <person name="Tillich M."/>
            <person name="Villarreal Aguilar J.C."/>
            <person name="Widiez T."/>
            <person name="Wong G.K."/>
            <person name="Wymore A."/>
            <person name="Zhang Y."/>
            <person name="Zimmer A.D."/>
            <person name="Quatrano R.S."/>
            <person name="Mayer K.F.X."/>
            <person name="Goodstein D."/>
            <person name="Casacuberta J.M."/>
            <person name="Vandepoele K."/>
            <person name="Reski R."/>
            <person name="Cuming A.C."/>
            <person name="Tuskan G.A."/>
            <person name="Maumus F."/>
            <person name="Salse J."/>
            <person name="Schmutz J."/>
            <person name="Rensing S.A."/>
        </authorList>
    </citation>
    <scope>NUCLEOTIDE SEQUENCE [LARGE SCALE GENOMIC DNA]</scope>
    <source>
        <strain evidence="7 8">cv. Gransden 2004</strain>
    </source>
</reference>
<sequence>MQLRTGPENGKMATRRPGGIPPVGAPALRGGFPVDYGPRVDDRRQGLSSPLSRPGHHGRDDHEDTPPSRHLWIGNVSHDATEAAIREKFSQIGDVDSVTVYSSRNYAFVNFRNLHDAVEAKNRLQGFVIGGMAIRIEYAKGRNMLSELARYRDKDSDHVKCMEEQVAARSTRVQATQSRHLWVGGISPNVTKEQIEGEFRNYGVLEDFKLLRERNCAFVDYIRIEDAVNAVEALNRKRIGDEELRVDYGRSQPSKRDSRGDQKSSQDGYNSQHGLQGGSGNGVEGRVKADKDGGPSEILWVGFPLPSKVDEDGLRRAFMPYGEVERVKTFPGRTYAFVQFQKVEEATRAKNALDGKLFDDPRVHIRYSKSEIGPIDSPRDGPPSRTADRQGFSTDVLGGPRGMPPAAIDRFGSPGRTSANPSTRLGGLRPEYRPNALMAGLVDRGSSRESDVEPGMGRTSHRNVSHIDDLEYSRGIRPDSRSSYDDAWDLPDADIVPRESKRLRVYPGGGADSPGLESWYDQRPQPSSDSGSYVGTGVSNNYENLRVPAAPDYSFGLGSRPRVGLPGAESNNSLPIGSRPAVVGHAPPPNSSVIPISSTYAKHSVEDVKEPEGWQWHGTIAKGGTPVCRARCLPVGKGIDATVPDVVNCTARTDLDMLAKHVYQAGGFGVVFFVPEGDPDVPPYQDFMHYLGEKHRAGVAKLSDGTTLFLVPPSEFSEKVLKVPGDNCLFGVVLKSQPVSAPVISYNLSAQQQQQISSLAHPPYPQQQIPSQHAPASQSLYSQNQVLPQHVLPIQEPAPYQGFHHSLPHDEQPAQTGLSTSISLNDSLASGVPISNSNSRPMLTQAQLGSIAGLPGVLTPELIASLTALLPKTNNGQASSSTDSNVVPPLASKVLKIPTGISVLPVGSTQPLGGSLLQSDVRPMIRPSQSNPPITSVQGWLQQHTQQDRSQAGVQNYHSQAADQSTTYTSQAPSQQHSLYVNPSTQFHLQQSQQQSAHQSTQLQAQSSHISGPLSSGQISSFAGPPAQHGYPGPSVSSVLQFPPLPLIPRPPQQPMGAPQQQMGPPPQLPSDQLAQLTALLTQRQQQTSQQQTASHLLQQHLQHQSTSSSGQATAASQPQQVLGSLPQQHQPQHQPPPGLPHGPPLQSQPPKYGQYSQSSLGQVSVSQSSGRANSQLSNLVSQSQHQNSLNVPTGSWESSVPQASAGSEQQVSSQNHDGGDADAQTKRFQATVQLAAALLQQMQQQQGKPSGNQEQH</sequence>
<feature type="domain" description="RRM" evidence="6">
    <location>
        <begin position="179"/>
        <end position="251"/>
    </location>
</feature>
<dbReference type="RefSeq" id="XP_024388636.1">
    <property type="nucleotide sequence ID" value="XM_024532868.2"/>
</dbReference>
<accession>A0A7I4F0G8</accession>
<evidence type="ECO:0000256" key="4">
    <source>
        <dbReference type="PROSITE-ProRule" id="PRU00176"/>
    </source>
</evidence>
<feature type="compositionally biased region" description="Basic and acidic residues" evidence="5">
    <location>
        <begin position="57"/>
        <end position="67"/>
    </location>
</feature>
<feature type="compositionally biased region" description="Polar residues" evidence="5">
    <location>
        <begin position="927"/>
        <end position="983"/>
    </location>
</feature>
<dbReference type="InParanoid" id="A0A7I4F0G8"/>
<dbReference type="Gene3D" id="3.30.70.330">
    <property type="match status" value="3"/>
</dbReference>
<comment type="subcellular location">
    <subcellularLocation>
        <location evidence="1">Nucleus</location>
    </subcellularLocation>
</comment>
<dbReference type="PROSITE" id="PS50102">
    <property type="entry name" value="RRM"/>
    <property type="match status" value="3"/>
</dbReference>
<evidence type="ECO:0000313" key="7">
    <source>
        <dbReference type="EnsemblPlants" id="Pp3c11_21890V3.2"/>
    </source>
</evidence>
<organism evidence="7 8">
    <name type="scientific">Physcomitrium patens</name>
    <name type="common">Spreading-leaved earth moss</name>
    <name type="synonym">Physcomitrella patens</name>
    <dbReference type="NCBI Taxonomy" id="3218"/>
    <lineage>
        <taxon>Eukaryota</taxon>
        <taxon>Viridiplantae</taxon>
        <taxon>Streptophyta</taxon>
        <taxon>Embryophyta</taxon>
        <taxon>Bryophyta</taxon>
        <taxon>Bryophytina</taxon>
        <taxon>Bryopsida</taxon>
        <taxon>Funariidae</taxon>
        <taxon>Funariales</taxon>
        <taxon>Funariaceae</taxon>
        <taxon>Physcomitrium</taxon>
    </lineage>
</organism>
<feature type="region of interest" description="Disordered" evidence="5">
    <location>
        <begin position="923"/>
        <end position="1229"/>
    </location>
</feature>
<feature type="region of interest" description="Disordered" evidence="5">
    <location>
        <begin position="756"/>
        <end position="778"/>
    </location>
</feature>
<gene>
    <name evidence="7" type="primary">LOC112288573</name>
</gene>
<evidence type="ECO:0000256" key="2">
    <source>
        <dbReference type="ARBA" id="ARBA00022884"/>
    </source>
</evidence>
<dbReference type="GO" id="GO:0003723">
    <property type="term" value="F:RNA binding"/>
    <property type="evidence" value="ECO:0000318"/>
    <property type="project" value="GO_Central"/>
</dbReference>
<dbReference type="PANTHER" id="PTHR23189">
    <property type="entry name" value="RNA RECOGNITION MOTIF-CONTAINING"/>
    <property type="match status" value="1"/>
</dbReference>
<feature type="compositionally biased region" description="Low complexity" evidence="5">
    <location>
        <begin position="1073"/>
        <end position="1133"/>
    </location>
</feature>
<reference evidence="7 8" key="1">
    <citation type="journal article" date="2008" name="Science">
        <title>The Physcomitrella genome reveals evolutionary insights into the conquest of land by plants.</title>
        <authorList>
            <person name="Rensing S."/>
            <person name="Lang D."/>
            <person name="Zimmer A."/>
            <person name="Terry A."/>
            <person name="Salamov A."/>
            <person name="Shapiro H."/>
            <person name="Nishiyama T."/>
            <person name="Perroud P.-F."/>
            <person name="Lindquist E."/>
            <person name="Kamisugi Y."/>
            <person name="Tanahashi T."/>
            <person name="Sakakibara K."/>
            <person name="Fujita T."/>
            <person name="Oishi K."/>
            <person name="Shin-I T."/>
            <person name="Kuroki Y."/>
            <person name="Toyoda A."/>
            <person name="Suzuki Y."/>
            <person name="Hashimoto A."/>
            <person name="Yamaguchi K."/>
            <person name="Sugano A."/>
            <person name="Kohara Y."/>
            <person name="Fujiyama A."/>
            <person name="Anterola A."/>
            <person name="Aoki S."/>
            <person name="Ashton N."/>
            <person name="Barbazuk W.B."/>
            <person name="Barker E."/>
            <person name="Bennetzen J."/>
            <person name="Bezanilla M."/>
            <person name="Blankenship R."/>
            <person name="Cho S.H."/>
            <person name="Dutcher S."/>
            <person name="Estelle M."/>
            <person name="Fawcett J.A."/>
            <person name="Gundlach H."/>
            <person name="Hanada K."/>
            <person name="Heyl A."/>
            <person name="Hicks K.A."/>
            <person name="Hugh J."/>
            <person name="Lohr M."/>
            <person name="Mayer K."/>
            <person name="Melkozernov A."/>
            <person name="Murata T."/>
            <person name="Nelson D."/>
            <person name="Pils B."/>
            <person name="Prigge M."/>
            <person name="Reiss B."/>
            <person name="Renner T."/>
            <person name="Rombauts S."/>
            <person name="Rushton P."/>
            <person name="Sanderfoot A."/>
            <person name="Schween G."/>
            <person name="Shiu S.-H."/>
            <person name="Stueber K."/>
            <person name="Theodoulou F.L."/>
            <person name="Tu H."/>
            <person name="Van de Peer Y."/>
            <person name="Verrier P.J."/>
            <person name="Waters E."/>
            <person name="Wood A."/>
            <person name="Yang L."/>
            <person name="Cove D."/>
            <person name="Cuming A."/>
            <person name="Hasebe M."/>
            <person name="Lucas S."/>
            <person name="Mishler D.B."/>
            <person name="Reski R."/>
            <person name="Grigoriev I."/>
            <person name="Quatrano R.S."/>
            <person name="Boore J.L."/>
        </authorList>
    </citation>
    <scope>NUCLEOTIDE SEQUENCE [LARGE SCALE GENOMIC DNA]</scope>
    <source>
        <strain evidence="7 8">cv. Gransden 2004</strain>
    </source>
</reference>
<feature type="domain" description="RRM" evidence="6">
    <location>
        <begin position="69"/>
        <end position="141"/>
    </location>
</feature>
<protein>
    <recommendedName>
        <fullName evidence="6">RRM domain-containing protein</fullName>
    </recommendedName>
</protein>
<dbReference type="OrthoDB" id="439808at2759"/>
<keyword evidence="8" id="KW-1185">Reference proteome</keyword>
<dbReference type="EnsemblPlants" id="Pp3c11_21890V3.2">
    <property type="protein sequence ID" value="Pp3c11_21890V3.2"/>
    <property type="gene ID" value="Pp3c11_21890"/>
</dbReference>
<feature type="region of interest" description="Disordered" evidence="5">
    <location>
        <begin position="245"/>
        <end position="289"/>
    </location>
</feature>
<dbReference type="InterPro" id="IPR035979">
    <property type="entry name" value="RBD_domain_sf"/>
</dbReference>
<feature type="compositionally biased region" description="Pro residues" evidence="5">
    <location>
        <begin position="1134"/>
        <end position="1148"/>
    </location>
</feature>
<proteinExistence type="predicted"/>
<dbReference type="CDD" id="cd00590">
    <property type="entry name" value="RRM_SF"/>
    <property type="match status" value="2"/>
</dbReference>
<dbReference type="AlphaFoldDB" id="A0A7I4F0G8"/>
<feature type="region of interest" description="Disordered" evidence="5">
    <location>
        <begin position="368"/>
        <end position="466"/>
    </location>
</feature>
<feature type="compositionally biased region" description="Polar residues" evidence="5">
    <location>
        <begin position="766"/>
        <end position="778"/>
    </location>
</feature>
<dbReference type="SMART" id="SM00360">
    <property type="entry name" value="RRM"/>
    <property type="match status" value="3"/>
</dbReference>
<name>A0A7I4F0G8_PHYPA</name>
<feature type="compositionally biased region" description="Pro residues" evidence="5">
    <location>
        <begin position="1043"/>
        <end position="1054"/>
    </location>
</feature>
<evidence type="ECO:0000313" key="8">
    <source>
        <dbReference type="Proteomes" id="UP000006727"/>
    </source>
</evidence>
<dbReference type="RefSeq" id="XP_024388638.1">
    <property type="nucleotide sequence ID" value="XM_024532870.2"/>
</dbReference>
<evidence type="ECO:0000259" key="6">
    <source>
        <dbReference type="PROSITE" id="PS50102"/>
    </source>
</evidence>
<feature type="region of interest" description="Disordered" evidence="5">
    <location>
        <begin position="501"/>
        <end position="537"/>
    </location>
</feature>
<feature type="compositionally biased region" description="Polar residues" evidence="5">
    <location>
        <begin position="1193"/>
        <end position="1217"/>
    </location>
</feature>
<feature type="compositionally biased region" description="Polar residues" evidence="5">
    <location>
        <begin position="524"/>
        <end position="537"/>
    </location>
</feature>
<keyword evidence="3" id="KW-0539">Nucleus</keyword>
<dbReference type="InterPro" id="IPR012677">
    <property type="entry name" value="Nucleotide-bd_a/b_plait_sf"/>
</dbReference>
<dbReference type="Proteomes" id="UP000006727">
    <property type="component" value="Chromosome 11"/>
</dbReference>
<dbReference type="RefSeq" id="XP_024388639.1">
    <property type="nucleotide sequence ID" value="XM_024532871.2"/>
</dbReference>
<feature type="region of interest" description="Disordered" evidence="5">
    <location>
        <begin position="1"/>
        <end position="71"/>
    </location>
</feature>
<dbReference type="InterPro" id="IPR012921">
    <property type="entry name" value="SPOC_C"/>
</dbReference>
<feature type="compositionally biased region" description="Basic and acidic residues" evidence="5">
    <location>
        <begin position="245"/>
        <end position="264"/>
    </location>
</feature>
<reference evidence="7" key="3">
    <citation type="submission" date="2020-12" db="UniProtKB">
        <authorList>
            <consortium name="EnsemblPlants"/>
        </authorList>
    </citation>
    <scope>IDENTIFICATION</scope>
</reference>